<keyword evidence="6" id="KW-1185">Reference proteome</keyword>
<dbReference type="SUPFAM" id="SSF48452">
    <property type="entry name" value="TPR-like"/>
    <property type="match status" value="2"/>
</dbReference>
<dbReference type="InterPro" id="IPR050469">
    <property type="entry name" value="Diguanylate_Cyclase"/>
</dbReference>
<dbReference type="Gene3D" id="3.30.70.270">
    <property type="match status" value="1"/>
</dbReference>
<protein>
    <recommendedName>
        <fullName evidence="1">diguanylate cyclase</fullName>
        <ecNumber evidence="1">2.7.7.65</ecNumber>
    </recommendedName>
</protein>
<feature type="transmembrane region" description="Helical" evidence="3">
    <location>
        <begin position="454"/>
        <end position="473"/>
    </location>
</feature>
<dbReference type="InterPro" id="IPR011990">
    <property type="entry name" value="TPR-like_helical_dom_sf"/>
</dbReference>
<dbReference type="SMART" id="SM00267">
    <property type="entry name" value="GGDEF"/>
    <property type="match status" value="1"/>
</dbReference>
<evidence type="ECO:0000256" key="2">
    <source>
        <dbReference type="ARBA" id="ARBA00034247"/>
    </source>
</evidence>
<dbReference type="SMART" id="SM00028">
    <property type="entry name" value="TPR"/>
    <property type="match status" value="6"/>
</dbReference>
<dbReference type="InterPro" id="IPR029787">
    <property type="entry name" value="Nucleotide_cyclase"/>
</dbReference>
<evidence type="ECO:0000313" key="5">
    <source>
        <dbReference type="EMBL" id="TDP72951.1"/>
    </source>
</evidence>
<dbReference type="Pfam" id="PF00990">
    <property type="entry name" value="GGDEF"/>
    <property type="match status" value="1"/>
</dbReference>
<comment type="catalytic activity">
    <reaction evidence="2">
        <text>2 GTP = 3',3'-c-di-GMP + 2 diphosphate</text>
        <dbReference type="Rhea" id="RHEA:24898"/>
        <dbReference type="ChEBI" id="CHEBI:33019"/>
        <dbReference type="ChEBI" id="CHEBI:37565"/>
        <dbReference type="ChEBI" id="CHEBI:58805"/>
        <dbReference type="EC" id="2.7.7.65"/>
    </reaction>
</comment>
<dbReference type="InParanoid" id="A0A4R6QSY2"/>
<reference evidence="5 6" key="1">
    <citation type="submission" date="2019-03" db="EMBL/GenBank/DDBJ databases">
        <title>Genomic Encyclopedia of Type Strains, Phase IV (KMG-IV): sequencing the most valuable type-strain genomes for metagenomic binning, comparative biology and taxonomic classification.</title>
        <authorList>
            <person name="Goeker M."/>
        </authorList>
    </citation>
    <scope>NUCLEOTIDE SEQUENCE [LARGE SCALE GENOMIC DNA]</scope>
    <source>
        <strain evidence="5 6">DSM 16998</strain>
    </source>
</reference>
<proteinExistence type="predicted"/>
<dbReference type="GO" id="GO:0052621">
    <property type="term" value="F:diguanylate cyclase activity"/>
    <property type="evidence" value="ECO:0007669"/>
    <property type="project" value="UniProtKB-EC"/>
</dbReference>
<accession>A0A4R6QSY2</accession>
<dbReference type="InterPro" id="IPR000160">
    <property type="entry name" value="GGDEF_dom"/>
</dbReference>
<dbReference type="InterPro" id="IPR019734">
    <property type="entry name" value="TPR_rpt"/>
</dbReference>
<dbReference type="EMBL" id="SNXS01000002">
    <property type="protein sequence ID" value="TDP72951.1"/>
    <property type="molecule type" value="Genomic_DNA"/>
</dbReference>
<dbReference type="Pfam" id="PF13424">
    <property type="entry name" value="TPR_12"/>
    <property type="match status" value="1"/>
</dbReference>
<gene>
    <name evidence="5" type="ORF">DES47_102697</name>
</gene>
<dbReference type="FunFam" id="3.30.70.270:FF:000001">
    <property type="entry name" value="Diguanylate cyclase domain protein"/>
    <property type="match status" value="1"/>
</dbReference>
<evidence type="ECO:0000259" key="4">
    <source>
        <dbReference type="PROSITE" id="PS50887"/>
    </source>
</evidence>
<dbReference type="PROSITE" id="PS50887">
    <property type="entry name" value="GGDEF"/>
    <property type="match status" value="1"/>
</dbReference>
<organism evidence="5 6">
    <name type="scientific">Roseateles toxinivorans</name>
    <dbReference type="NCBI Taxonomy" id="270368"/>
    <lineage>
        <taxon>Bacteria</taxon>
        <taxon>Pseudomonadati</taxon>
        <taxon>Pseudomonadota</taxon>
        <taxon>Betaproteobacteria</taxon>
        <taxon>Burkholderiales</taxon>
        <taxon>Sphaerotilaceae</taxon>
        <taxon>Roseateles</taxon>
    </lineage>
</organism>
<keyword evidence="3" id="KW-0472">Membrane</keyword>
<evidence type="ECO:0000313" key="6">
    <source>
        <dbReference type="Proteomes" id="UP000295361"/>
    </source>
</evidence>
<dbReference type="Proteomes" id="UP000295361">
    <property type="component" value="Unassembled WGS sequence"/>
</dbReference>
<dbReference type="Gene3D" id="1.25.40.10">
    <property type="entry name" value="Tetratricopeptide repeat domain"/>
    <property type="match status" value="2"/>
</dbReference>
<keyword evidence="3" id="KW-0812">Transmembrane</keyword>
<dbReference type="NCBIfam" id="TIGR00254">
    <property type="entry name" value="GGDEF"/>
    <property type="match status" value="1"/>
</dbReference>
<dbReference type="InterPro" id="IPR043128">
    <property type="entry name" value="Rev_trsase/Diguanyl_cyclase"/>
</dbReference>
<dbReference type="OrthoDB" id="9813903at2"/>
<comment type="caution">
    <text evidence="5">The sequence shown here is derived from an EMBL/GenBank/DDBJ whole genome shotgun (WGS) entry which is preliminary data.</text>
</comment>
<dbReference type="SUPFAM" id="SSF55073">
    <property type="entry name" value="Nucleotide cyclase"/>
    <property type="match status" value="1"/>
</dbReference>
<evidence type="ECO:0000256" key="1">
    <source>
        <dbReference type="ARBA" id="ARBA00012528"/>
    </source>
</evidence>
<dbReference type="AlphaFoldDB" id="A0A4R6QSY2"/>
<feature type="domain" description="GGDEF" evidence="4">
    <location>
        <begin position="521"/>
        <end position="658"/>
    </location>
</feature>
<dbReference type="CDD" id="cd01949">
    <property type="entry name" value="GGDEF"/>
    <property type="match status" value="1"/>
</dbReference>
<dbReference type="PANTHER" id="PTHR45138:SF9">
    <property type="entry name" value="DIGUANYLATE CYCLASE DGCM-RELATED"/>
    <property type="match status" value="1"/>
</dbReference>
<evidence type="ECO:0000256" key="3">
    <source>
        <dbReference type="SAM" id="Phobius"/>
    </source>
</evidence>
<name>A0A4R6QSY2_9BURK</name>
<sequence length="697" mass="76443">MLRVWVRALGWTKGSGLSESLCIQRHLRHIVILCSACLVACSPAPDTPAAGQFASGSPELEQLERTGTAAPAAAAEKAKALYENAPQGSFSALDILSVQGALLAEARDDAALADVVTRLENWPNPQLTETARATVSFLRARQLWAANNLREAELMMDGIDKQQLSNAPPPLRMRFLRALGRLKDGSGRIEDAISLQLQALALAEQSGQRWLQALCRGELAQAYLHAQQPDRALSMVDEATRLAEQDRDAITLLRVYTQRGIVYAQLEKPEESLRSAEAAIRYAREANSPRDLALSLANLADNYLRKADFAHALTLSEEALPLARQAKDRTGELVALTNIGLAKISLGQIAEGKRFVEQAMVMDKQGGGVSSVGDTLNELGIYLERAGDAAGAIEAYHAYRQISDEDLQQEDRKAILEAQERFDSERRAKEIELLNRDNGIAAEQLRRGNLQMRLWALLAGCFVVSGILLALLYQRVRKTNAALATSNEQLKIQSEIDPLTGLANRRHFQLAIKRLADDGKLRGTVFLIDIDHFKRINDRFGHAAGDAVLVDVSHRLREAVRADDLVVRWGGEEFLIVVESRSAETVQALAQRLLDMIGKPPVSYAGQAITVTASIGFASFPIAPHDLAVNWERAINLVDTVMYMAKAHGRNRAYGIDQLDVQDESALDELAQGMDAAWREGRVGLRALQGPQTEALT</sequence>
<keyword evidence="3" id="KW-1133">Transmembrane helix</keyword>
<dbReference type="EC" id="2.7.7.65" evidence="1"/>
<dbReference type="PANTHER" id="PTHR45138">
    <property type="entry name" value="REGULATORY COMPONENTS OF SENSORY TRANSDUCTION SYSTEM"/>
    <property type="match status" value="1"/>
</dbReference>